<evidence type="ECO:0000256" key="1">
    <source>
        <dbReference type="SAM" id="Phobius"/>
    </source>
</evidence>
<feature type="transmembrane region" description="Helical" evidence="1">
    <location>
        <begin position="73"/>
        <end position="98"/>
    </location>
</feature>
<dbReference type="EMBL" id="LN879430">
    <property type="protein sequence ID" value="CUH93002.1"/>
    <property type="molecule type" value="Genomic_DNA"/>
</dbReference>
<dbReference type="OrthoDB" id="5465282at2"/>
<keyword evidence="1" id="KW-0472">Membrane</keyword>
<name>A0A0K8J6C3_9FIRM</name>
<keyword evidence="1" id="KW-0812">Transmembrane</keyword>
<dbReference type="KEGG" id="hsd:SD1D_1456"/>
<feature type="transmembrane region" description="Helical" evidence="1">
    <location>
        <begin position="40"/>
        <end position="61"/>
    </location>
</feature>
<evidence type="ECO:0000313" key="2">
    <source>
        <dbReference type="EMBL" id="CUH93002.1"/>
    </source>
</evidence>
<reference evidence="3" key="1">
    <citation type="submission" date="2015-09" db="EMBL/GenBank/DDBJ databases">
        <authorList>
            <person name="Wibberg D."/>
        </authorList>
    </citation>
    <scope>NUCLEOTIDE SEQUENCE [LARGE SCALE GENOMIC DNA]</scope>
    <source>
        <strain evidence="3">SD1D</strain>
    </source>
</reference>
<organism evidence="2 3">
    <name type="scientific">Herbinix luporum</name>
    <dbReference type="NCBI Taxonomy" id="1679721"/>
    <lineage>
        <taxon>Bacteria</taxon>
        <taxon>Bacillati</taxon>
        <taxon>Bacillota</taxon>
        <taxon>Clostridia</taxon>
        <taxon>Lachnospirales</taxon>
        <taxon>Lachnospiraceae</taxon>
        <taxon>Herbinix</taxon>
    </lineage>
</organism>
<dbReference type="AlphaFoldDB" id="A0A0K8J6C3"/>
<keyword evidence="3" id="KW-1185">Reference proteome</keyword>
<dbReference type="Proteomes" id="UP000196053">
    <property type="component" value="Chromosome I"/>
</dbReference>
<feature type="transmembrane region" description="Helical" evidence="1">
    <location>
        <begin position="138"/>
        <end position="159"/>
    </location>
</feature>
<gene>
    <name evidence="2" type="ORF">SD1D_1456</name>
</gene>
<evidence type="ECO:0000313" key="3">
    <source>
        <dbReference type="Proteomes" id="UP000196053"/>
    </source>
</evidence>
<protein>
    <submittedName>
        <fullName evidence="2">Putative membrane protein</fullName>
    </submittedName>
</protein>
<accession>A0A0K8J6C3</accession>
<dbReference type="RefSeq" id="WP_058258302.1">
    <property type="nucleotide sequence ID" value="NZ_LN879430.1"/>
</dbReference>
<feature type="transmembrane region" description="Helical" evidence="1">
    <location>
        <begin position="104"/>
        <end position="126"/>
    </location>
</feature>
<proteinExistence type="predicted"/>
<keyword evidence="1" id="KW-1133">Transmembrane helix</keyword>
<sequence>MDIFTIILWLITLVFLFISFKKDGAKTKKALKMALNMGKGMAISIFSIILAIGLILTFLPPTEIASFVSKQSLFLATVGSALFGTITLVPAFIAFPLIGTLVDAGVGIVPSVAFLTTLTMVGFVTFPLEKKEFGTKFTLVRNGFSFVFAIVIALVMGVII</sequence>